<evidence type="ECO:0000256" key="3">
    <source>
        <dbReference type="ARBA" id="ARBA00023136"/>
    </source>
</evidence>
<reference evidence="7 8" key="1">
    <citation type="submission" date="2024-03" db="EMBL/GenBank/DDBJ databases">
        <title>Human intestinal bacterial collection.</title>
        <authorList>
            <person name="Pauvert C."/>
            <person name="Hitch T.C.A."/>
            <person name="Clavel T."/>
        </authorList>
    </citation>
    <scope>NUCLEOTIDE SEQUENCE [LARGE SCALE GENOMIC DNA]</scope>
    <source>
        <strain evidence="7 8">CLA-SR-H021</strain>
    </source>
</reference>
<keyword evidence="3" id="KW-0472">Membrane</keyword>
<keyword evidence="8" id="KW-1185">Reference proteome</keyword>
<dbReference type="InterPro" id="IPR050490">
    <property type="entry name" value="Bact_solute-bd_prot1"/>
</dbReference>
<keyword evidence="4" id="KW-0564">Palmitate</keyword>
<protein>
    <submittedName>
        <fullName evidence="7">ABC transporter substrate-binding protein</fullName>
    </submittedName>
</protein>
<evidence type="ECO:0000313" key="7">
    <source>
        <dbReference type="EMBL" id="MEQ2426068.1"/>
    </source>
</evidence>
<feature type="chain" id="PRO_5045138695" evidence="6">
    <location>
        <begin position="26"/>
        <end position="425"/>
    </location>
</feature>
<dbReference type="EMBL" id="JBBMFM010000049">
    <property type="protein sequence ID" value="MEQ2426068.1"/>
    <property type="molecule type" value="Genomic_DNA"/>
</dbReference>
<proteinExistence type="predicted"/>
<dbReference type="InterPro" id="IPR006059">
    <property type="entry name" value="SBP"/>
</dbReference>
<dbReference type="Proteomes" id="UP001454086">
    <property type="component" value="Unassembled WGS sequence"/>
</dbReference>
<feature type="signal peptide" evidence="6">
    <location>
        <begin position="1"/>
        <end position="25"/>
    </location>
</feature>
<name>A0ABV1D6N6_9FIRM</name>
<evidence type="ECO:0000256" key="4">
    <source>
        <dbReference type="ARBA" id="ARBA00023139"/>
    </source>
</evidence>
<sequence>MKKGIKSGLFITVALSAALISGCGAGNRVVNYGKAQEEPVMITFFGNKYETENVIVIEEIITGFMKENPDVRVSYESLKGTEYYDALCRRMAAGKGDDIFMVNHDTVLELRDKGQLADLSGVSTLSNYTDIMLSQMGDDGKIYWLPTTVSVFGLYCNMDLLKEHKQKIPENLGEWEDTCGYFLSQGMTPVIANNDISLKTLAIGRGFYDVYQEKRQMEVFERLNRGQEPISRYLGPGFSLAEELITRGYVDAGKSLTTMKTSDDLEEFVRGESPFMLTGAWAAGRVKGMEPDFKFQVVPYPVLDEGNLVVINADTRLSINADSEYPEAAARFVEYFTRPENIQKFADQQSSLSPLKNGAPSSVKEIEPLISCYQEGRTVIGTDGFLELPIWNLTAEVSRKLLSGEPLEAVMDWMDKQGITEGGTP</sequence>
<evidence type="ECO:0000256" key="1">
    <source>
        <dbReference type="ARBA" id="ARBA00022475"/>
    </source>
</evidence>
<dbReference type="SUPFAM" id="SSF53850">
    <property type="entry name" value="Periplasmic binding protein-like II"/>
    <property type="match status" value="1"/>
</dbReference>
<keyword evidence="5" id="KW-0449">Lipoprotein</keyword>
<dbReference type="Gene3D" id="3.40.190.10">
    <property type="entry name" value="Periplasmic binding protein-like II"/>
    <property type="match status" value="2"/>
</dbReference>
<evidence type="ECO:0000256" key="5">
    <source>
        <dbReference type="ARBA" id="ARBA00023288"/>
    </source>
</evidence>
<evidence type="ECO:0000256" key="6">
    <source>
        <dbReference type="SAM" id="SignalP"/>
    </source>
</evidence>
<evidence type="ECO:0000256" key="2">
    <source>
        <dbReference type="ARBA" id="ARBA00022729"/>
    </source>
</evidence>
<keyword evidence="1" id="KW-1003">Cell membrane</keyword>
<evidence type="ECO:0000313" key="8">
    <source>
        <dbReference type="Proteomes" id="UP001454086"/>
    </source>
</evidence>
<gene>
    <name evidence="7" type="ORF">WMQ36_13915</name>
</gene>
<accession>A0ABV1D6N6</accession>
<comment type="caution">
    <text evidence="7">The sequence shown here is derived from an EMBL/GenBank/DDBJ whole genome shotgun (WGS) entry which is preliminary data.</text>
</comment>
<organism evidence="7 8">
    <name type="scientific">Enterocloster hominis</name>
    <name type="common">ex Hitch et al. 2024</name>
    <dbReference type="NCBI Taxonomy" id="1917870"/>
    <lineage>
        <taxon>Bacteria</taxon>
        <taxon>Bacillati</taxon>
        <taxon>Bacillota</taxon>
        <taxon>Clostridia</taxon>
        <taxon>Lachnospirales</taxon>
        <taxon>Lachnospiraceae</taxon>
        <taxon>Enterocloster</taxon>
    </lineage>
</organism>
<dbReference type="PROSITE" id="PS51257">
    <property type="entry name" value="PROKAR_LIPOPROTEIN"/>
    <property type="match status" value="1"/>
</dbReference>
<dbReference type="PANTHER" id="PTHR43649:SF33">
    <property type="entry name" value="POLYGALACTURONAN_RHAMNOGALACTURONAN-BINDING PROTEIN YTCQ"/>
    <property type="match status" value="1"/>
</dbReference>
<dbReference type="RefSeq" id="WP_008716561.1">
    <property type="nucleotide sequence ID" value="NZ_JAJFDX010000001.1"/>
</dbReference>
<keyword evidence="2 6" id="KW-0732">Signal</keyword>
<dbReference type="PANTHER" id="PTHR43649">
    <property type="entry name" value="ARABINOSE-BINDING PROTEIN-RELATED"/>
    <property type="match status" value="1"/>
</dbReference>
<dbReference type="Pfam" id="PF13416">
    <property type="entry name" value="SBP_bac_8"/>
    <property type="match status" value="1"/>
</dbReference>